<accession>A0AAN8A9S7</accession>
<reference evidence="2 3" key="2">
    <citation type="journal article" date="2023" name="Mol. Biol. Evol.">
        <title>Genomics of Secondarily Temperate Adaptation in the Only Non-Antarctic Icefish.</title>
        <authorList>
            <person name="Rivera-Colon A.G."/>
            <person name="Rayamajhi N."/>
            <person name="Minhas B.F."/>
            <person name="Madrigal G."/>
            <person name="Bilyk K.T."/>
            <person name="Yoon V."/>
            <person name="Hune M."/>
            <person name="Gregory S."/>
            <person name="Cheng C.H.C."/>
            <person name="Catchen J.M."/>
        </authorList>
    </citation>
    <scope>NUCLEOTIDE SEQUENCE [LARGE SCALE GENOMIC DNA]</scope>
    <source>
        <strain evidence="2">JMC-PN-2008</strain>
    </source>
</reference>
<evidence type="ECO:0000313" key="2">
    <source>
        <dbReference type="EMBL" id="KAK5847403.1"/>
    </source>
</evidence>
<feature type="compositionally biased region" description="Basic and acidic residues" evidence="1">
    <location>
        <begin position="457"/>
        <end position="472"/>
    </location>
</feature>
<feature type="compositionally biased region" description="Low complexity" evidence="1">
    <location>
        <begin position="492"/>
        <end position="508"/>
    </location>
</feature>
<feature type="region of interest" description="Disordered" evidence="1">
    <location>
        <begin position="26"/>
        <end position="78"/>
    </location>
</feature>
<evidence type="ECO:0000313" key="3">
    <source>
        <dbReference type="Proteomes" id="UP001346869"/>
    </source>
</evidence>
<gene>
    <name evidence="2" type="ORF">PBY51_016531</name>
</gene>
<sequence>MGRDRLRDNVVQQRDLLKKHGVVVCPELPTNGEKGQEDDVSADSASRLAEEPSHCGRESMLGRDGKPGEVTDRKYNRSQVVKRSRSLARCVDEDLTIERTKPSNRDVFMLEMERSFDDEISESAKSYLGGSQVCVSIASPEAVVQSSTVSVLWITQEKPVPGYPSSDRDLQPDPSTAVECLFQQRENDGNKNQDVRCSEQEVVPDRKEFGAEECEIKEFCTPTFGDRSRENESAGGDGPRFEDGDPEALTNLIVEDEFVLTSQSPVNRKQSAGSLGSRETALKDEQDLSCPAVSAGPSLDHHSSDRDAFPAAEEAPAGGKYGTAEEPKDRGFNEGAPSDSLKSPTQMWRDWNCLENMIHSMLSCFVEQNPGFAAEISRIFPEIPESLDRWISDFEEMVKIVAENVSEQRDVVDQEPSRPMTGGSETTEDPEAAAGLQEILKESGLLGGHPEALDVSVDSKKIYEEDQDRPDLESPQNTSGSKPSISTSALDVSESSPEVPASEDLSPP</sequence>
<keyword evidence="3" id="KW-1185">Reference proteome</keyword>
<feature type="compositionally biased region" description="Polar residues" evidence="1">
    <location>
        <begin position="264"/>
        <end position="274"/>
    </location>
</feature>
<feature type="compositionally biased region" description="Basic and acidic residues" evidence="1">
    <location>
        <begin position="323"/>
        <end position="332"/>
    </location>
</feature>
<feature type="compositionally biased region" description="Polar residues" evidence="1">
    <location>
        <begin position="474"/>
        <end position="490"/>
    </location>
</feature>
<feature type="compositionally biased region" description="Basic and acidic residues" evidence="1">
    <location>
        <begin position="48"/>
        <end position="75"/>
    </location>
</feature>
<evidence type="ECO:0000256" key="1">
    <source>
        <dbReference type="SAM" id="MobiDB-lite"/>
    </source>
</evidence>
<dbReference type="Proteomes" id="UP001346869">
    <property type="component" value="Unassembled WGS sequence"/>
</dbReference>
<organism evidence="2 3">
    <name type="scientific">Eleginops maclovinus</name>
    <name type="common">Patagonian blennie</name>
    <name type="synonym">Eleginus maclovinus</name>
    <dbReference type="NCBI Taxonomy" id="56733"/>
    <lineage>
        <taxon>Eukaryota</taxon>
        <taxon>Metazoa</taxon>
        <taxon>Chordata</taxon>
        <taxon>Craniata</taxon>
        <taxon>Vertebrata</taxon>
        <taxon>Euteleostomi</taxon>
        <taxon>Actinopterygii</taxon>
        <taxon>Neopterygii</taxon>
        <taxon>Teleostei</taxon>
        <taxon>Neoteleostei</taxon>
        <taxon>Acanthomorphata</taxon>
        <taxon>Eupercaria</taxon>
        <taxon>Perciformes</taxon>
        <taxon>Notothenioidei</taxon>
        <taxon>Eleginopidae</taxon>
        <taxon>Eleginops</taxon>
    </lineage>
</organism>
<dbReference type="AlphaFoldDB" id="A0AAN8A9S7"/>
<comment type="caution">
    <text evidence="2">The sequence shown here is derived from an EMBL/GenBank/DDBJ whole genome shotgun (WGS) entry which is preliminary data.</text>
</comment>
<feature type="region of interest" description="Disordered" evidence="1">
    <location>
        <begin position="264"/>
        <end position="343"/>
    </location>
</feature>
<dbReference type="EMBL" id="JAUZQC010000026">
    <property type="protein sequence ID" value="KAK5847403.1"/>
    <property type="molecule type" value="Genomic_DNA"/>
</dbReference>
<protein>
    <submittedName>
        <fullName evidence="2">Uncharacterized protein</fullName>
    </submittedName>
</protein>
<feature type="region of interest" description="Disordered" evidence="1">
    <location>
        <begin position="220"/>
        <end position="246"/>
    </location>
</feature>
<feature type="region of interest" description="Disordered" evidence="1">
    <location>
        <begin position="408"/>
        <end position="508"/>
    </location>
</feature>
<feature type="compositionally biased region" description="Basic and acidic residues" evidence="1">
    <location>
        <begin position="299"/>
        <end position="308"/>
    </location>
</feature>
<name>A0AAN8A9S7_ELEMC</name>
<proteinExistence type="predicted"/>
<reference evidence="2 3" key="1">
    <citation type="journal article" date="2023" name="Genes (Basel)">
        <title>Chromosome-Level Genome Assembly and Circadian Gene Repertoire of the Patagonia Blennie Eleginops maclovinus-The Closest Ancestral Proxy of Antarctic Cryonotothenioids.</title>
        <authorList>
            <person name="Cheng C.C."/>
            <person name="Rivera-Colon A.G."/>
            <person name="Minhas B.F."/>
            <person name="Wilson L."/>
            <person name="Rayamajhi N."/>
            <person name="Vargas-Chacoff L."/>
            <person name="Catchen J.M."/>
        </authorList>
    </citation>
    <scope>NUCLEOTIDE SEQUENCE [LARGE SCALE GENOMIC DNA]</scope>
    <source>
        <strain evidence="2">JMC-PN-2008</strain>
    </source>
</reference>